<dbReference type="AlphaFoldDB" id="I9LD42"/>
<keyword evidence="2" id="KW-0548">Nucleotidyltransferase</keyword>
<keyword evidence="2" id="KW-0808">Transferase</keyword>
<dbReference type="RefSeq" id="WP_007934514.1">
    <property type="nucleotide sequence ID" value="NZ_AKVJ01000027.1"/>
</dbReference>
<feature type="domain" description="Reverse transcriptase" evidence="1">
    <location>
        <begin position="98"/>
        <end position="324"/>
    </location>
</feature>
<dbReference type="CDD" id="cd01651">
    <property type="entry name" value="RT_G2_intron"/>
    <property type="match status" value="1"/>
</dbReference>
<dbReference type="InterPro" id="IPR043502">
    <property type="entry name" value="DNA/RNA_pol_sf"/>
</dbReference>
<organism evidence="2 3">
    <name type="scientific">Pelosinus fermentans B4</name>
    <dbReference type="NCBI Taxonomy" id="1149862"/>
    <lineage>
        <taxon>Bacteria</taxon>
        <taxon>Bacillati</taxon>
        <taxon>Bacillota</taxon>
        <taxon>Negativicutes</taxon>
        <taxon>Selenomonadales</taxon>
        <taxon>Sporomusaceae</taxon>
        <taxon>Pelosinus</taxon>
    </lineage>
</organism>
<dbReference type="PATRIC" id="fig|1149862.3.peg.2468"/>
<dbReference type="InterPro" id="IPR013597">
    <property type="entry name" value="Mat_intron_G2"/>
</dbReference>
<comment type="caution">
    <text evidence="2">The sequence shown here is derived from an EMBL/GenBank/DDBJ whole genome shotgun (WGS) entry which is preliminary data.</text>
</comment>
<dbReference type="OrthoDB" id="9788687at2"/>
<dbReference type="InterPro" id="IPR051083">
    <property type="entry name" value="GrpII_Intron_Splice-Mob/Def"/>
</dbReference>
<dbReference type="SUPFAM" id="SSF56672">
    <property type="entry name" value="DNA/RNA polymerases"/>
    <property type="match status" value="1"/>
</dbReference>
<keyword evidence="3" id="KW-1185">Reference proteome</keyword>
<name>I9LD42_9FIRM</name>
<evidence type="ECO:0000313" key="3">
    <source>
        <dbReference type="Proteomes" id="UP000004324"/>
    </source>
</evidence>
<protein>
    <submittedName>
        <fullName evidence="2">RNA-directed DNA polymerase (Reverse transcriptase)</fullName>
    </submittedName>
</protein>
<dbReference type="PANTHER" id="PTHR34047:SF8">
    <property type="entry name" value="PROTEIN YKFC"/>
    <property type="match status" value="1"/>
</dbReference>
<proteinExistence type="predicted"/>
<reference evidence="2 3" key="1">
    <citation type="journal article" date="2012" name="J. Bacteriol.">
        <title>Draft Genome Sequences for Two Metal-Reducing Pelosinus fermentans Strains Isolated from a Cr(VI)-Contaminated Site and for Type Strain R7.</title>
        <authorList>
            <person name="Brown S.D."/>
            <person name="Podar M."/>
            <person name="Klingeman D.M."/>
            <person name="Johnson C.M."/>
            <person name="Yang Z.K."/>
            <person name="Utturkar S.M."/>
            <person name="Land M.L."/>
            <person name="Mosher J.J."/>
            <person name="Hurt R.A.Jr."/>
            <person name="Phelps T.J."/>
            <person name="Palumbo A.V."/>
            <person name="Arkin A.P."/>
            <person name="Hazen T.C."/>
            <person name="Elias D.A."/>
        </authorList>
    </citation>
    <scope>NUCLEOTIDE SEQUENCE [LARGE SCALE GENOMIC DNA]</scope>
    <source>
        <strain evidence="2 3">B4</strain>
    </source>
</reference>
<dbReference type="EMBL" id="AKVJ01000027">
    <property type="protein sequence ID" value="EIW18334.1"/>
    <property type="molecule type" value="Genomic_DNA"/>
</dbReference>
<dbReference type="InterPro" id="IPR000477">
    <property type="entry name" value="RT_dom"/>
</dbReference>
<evidence type="ECO:0000313" key="2">
    <source>
        <dbReference type="EMBL" id="EIW18334.1"/>
    </source>
</evidence>
<gene>
    <name evidence="2" type="ORF">FB4_3508</name>
</gene>
<dbReference type="NCBIfam" id="TIGR04416">
    <property type="entry name" value="group_II_RT_mat"/>
    <property type="match status" value="1"/>
</dbReference>
<accession>I9LD42</accession>
<sequence>MRDTMKCVESRQLQKEDCLQEIRVELRGNVGVQSISSTSGKGRNDVNEYASRLLEEILAPSNMNLAYKKVKANKGSHGVDGMTVNELLQFLKQNGKQLRQSLLEGKYKPQPVRRVEIPKADGGVRLLGIPTVVDRVIQQSIAQILSPIYEQKFSKTSYGFRPNKSAKDAVLKCKEYIDAGYKWAVDIDLAKYFDTVSHDKLMRLLSETIKDGRVLSLIRKYLQSGVMINGTVEETAVGCPQGGNLSPLLSNVMLNELDKELAQRDLKFCRYADDENIYVKSKKSAERVMASITRFIEEKLKLRVNKEKSAVDRPWKLKFLGFSFYHKKGGTGIRVHPKPVEKFKQKLKEITGRSKSMSMEQRMEKLRQCIIGWVNYFNMADMNKLAKTLDKWLRRRIRMCFWKQWKKIKTKHDNLVKLGIAKHKAWEYANTRKSYWHTANSPILSRALTNEYLKKIGFISISERYSLGH</sequence>
<dbReference type="InterPro" id="IPR030931">
    <property type="entry name" value="Group_II_RT_mat"/>
</dbReference>
<dbReference type="Proteomes" id="UP000004324">
    <property type="component" value="Unassembled WGS sequence"/>
</dbReference>
<dbReference type="Pfam" id="PF08388">
    <property type="entry name" value="GIIM"/>
    <property type="match status" value="1"/>
</dbReference>
<dbReference type="Pfam" id="PF00078">
    <property type="entry name" value="RVT_1"/>
    <property type="match status" value="1"/>
</dbReference>
<dbReference type="PANTHER" id="PTHR34047">
    <property type="entry name" value="NUCLEAR INTRON MATURASE 1, MITOCHONDRIAL-RELATED"/>
    <property type="match status" value="1"/>
</dbReference>
<evidence type="ECO:0000259" key="1">
    <source>
        <dbReference type="PROSITE" id="PS50878"/>
    </source>
</evidence>
<dbReference type="PROSITE" id="PS50878">
    <property type="entry name" value="RT_POL"/>
    <property type="match status" value="1"/>
</dbReference>
<dbReference type="GO" id="GO:0003964">
    <property type="term" value="F:RNA-directed DNA polymerase activity"/>
    <property type="evidence" value="ECO:0007669"/>
    <property type="project" value="UniProtKB-KW"/>
</dbReference>
<keyword evidence="2" id="KW-0695">RNA-directed DNA polymerase</keyword>